<evidence type="ECO:0000256" key="1">
    <source>
        <dbReference type="SAM" id="MobiDB-lite"/>
    </source>
</evidence>
<feature type="region of interest" description="Disordered" evidence="1">
    <location>
        <begin position="763"/>
        <end position="784"/>
    </location>
</feature>
<proteinExistence type="predicted"/>
<name>A0A3S4Y7U7_9ACTN</name>
<dbReference type="AlphaFoldDB" id="A0A3S4Y7U7"/>
<protein>
    <submittedName>
        <fullName evidence="2">CRISPR-associated protein</fullName>
    </submittedName>
</protein>
<dbReference type="Proteomes" id="UP000273044">
    <property type="component" value="Chromosome"/>
</dbReference>
<feature type="region of interest" description="Disordered" evidence="1">
    <location>
        <begin position="348"/>
        <end position="370"/>
    </location>
</feature>
<feature type="region of interest" description="Disordered" evidence="1">
    <location>
        <begin position="210"/>
        <end position="243"/>
    </location>
</feature>
<gene>
    <name evidence="2" type="ORF">NCTC12967_01928</name>
</gene>
<keyword evidence="3" id="KW-1185">Reference proteome</keyword>
<evidence type="ECO:0000313" key="3">
    <source>
        <dbReference type="Proteomes" id="UP000273044"/>
    </source>
</evidence>
<dbReference type="EMBL" id="LR134406">
    <property type="protein sequence ID" value="VEH70626.1"/>
    <property type="molecule type" value="Genomic_DNA"/>
</dbReference>
<feature type="region of interest" description="Disordered" evidence="1">
    <location>
        <begin position="525"/>
        <end position="546"/>
    </location>
</feature>
<sequence length="784" mass="86381">MKPTRRKPSPAKTTMTAWHHAYNGVPTTRKHRKNGKNGLGGDYPPVRHDHLLPNGLSGKLHVSIKVASPTVPGQRTAKGQVVVSSRSGAVGGAMDWEDATIPATTLKGVLSSAYEAVTASRMRVFPGYEHVLTHRRTSQEAAILYPVFLVADQNASGGTGLRARIMLGRNRRPKNGTWDRLPCLCAAVLPDSEKSRTALYDKSGQLMYSGATKKRKRKYHNKKGPQHVRERLSQLRDATPHGSQVTFTAQKEDFYKTKRLIVSSVKGERFCGTVGHSKSHGPKDSPYTGYVVRLTPEGSDPLIDTKYNEFVFFDTKKNRTYRDISAQVLTNLVEVIHSYLENIRTLKRQEAHRRSAGAQKETKTRRSDSPNTWLIHSILDGENGGPGLSADREAIERYVRTLASNEPGLPLFASIDNTKGTVTELSLSQVGRRVSSEACTPAELAEAGNIVPAQEYSQASPADRMWGFIADRKEDAQNQVAANHGRVTIHPIRPAKQPEGAAWLRLSGDGNTGWRLPSLASPKPSTGFPYLRKADGGPLSEETTRDETYRSGQLLIRKVYPSHRLRIGQQLDSVPGVETLTGAPGSSQTVIGSYLAPGATFTTTINFEGLTAEELAVLVWLLTPERLVPRSEKPTDGDNPSIGFHRLGFGKPLGLGMVEIRATNVVVHDGHKLAGMYRDLTGCLGLERLQEIEASSTERLTSLLNALPEGFESWLAVRAFVRSSYGWSDGKPVQYPNADHTTGEDEISPITTWFKNREENRVKHKLDRQKNPLDSSYDLPDLTD</sequence>
<evidence type="ECO:0000313" key="2">
    <source>
        <dbReference type="EMBL" id="VEH70626.1"/>
    </source>
</evidence>
<accession>A0A3S4Y7U7</accession>
<reference evidence="2 3" key="1">
    <citation type="submission" date="2018-12" db="EMBL/GenBank/DDBJ databases">
        <authorList>
            <consortium name="Pathogen Informatics"/>
        </authorList>
    </citation>
    <scope>NUCLEOTIDE SEQUENCE [LARGE SCALE GENOMIC DNA]</scope>
    <source>
        <strain evidence="2 3">NCTC12967</strain>
    </source>
</reference>
<organism evidence="2 3">
    <name type="scientific">Arachnia propionica</name>
    <dbReference type="NCBI Taxonomy" id="1750"/>
    <lineage>
        <taxon>Bacteria</taxon>
        <taxon>Bacillati</taxon>
        <taxon>Actinomycetota</taxon>
        <taxon>Actinomycetes</taxon>
        <taxon>Propionibacteriales</taxon>
        <taxon>Propionibacteriaceae</taxon>
        <taxon>Arachnia</taxon>
    </lineage>
</organism>
<feature type="compositionally biased region" description="Basic residues" evidence="1">
    <location>
        <begin position="212"/>
        <end position="226"/>
    </location>
</feature>